<proteinExistence type="predicted"/>
<evidence type="ECO:0000256" key="1">
    <source>
        <dbReference type="SAM" id="MobiDB-lite"/>
    </source>
</evidence>
<evidence type="ECO:0000259" key="2">
    <source>
        <dbReference type="Pfam" id="PF13166"/>
    </source>
</evidence>
<dbReference type="Pfam" id="PF13166">
    <property type="entry name" value="AAA_13"/>
    <property type="match status" value="1"/>
</dbReference>
<accession>A0ABQ5UPC6</accession>
<dbReference type="InterPro" id="IPR026866">
    <property type="entry name" value="CR006_AAA"/>
</dbReference>
<name>A0ABQ5UPC6_9HYPH</name>
<keyword evidence="4" id="KW-1185">Reference proteome</keyword>
<feature type="domain" description="Protein CR006 P-loop" evidence="2">
    <location>
        <begin position="110"/>
        <end position="356"/>
    </location>
</feature>
<evidence type="ECO:0000313" key="3">
    <source>
        <dbReference type="EMBL" id="GLQ16719.1"/>
    </source>
</evidence>
<protein>
    <submittedName>
        <fullName evidence="3">Anticodon nuclease</fullName>
    </submittedName>
</protein>
<feature type="compositionally biased region" description="Pro residues" evidence="1">
    <location>
        <begin position="401"/>
        <end position="412"/>
    </location>
</feature>
<reference evidence="3" key="2">
    <citation type="submission" date="2023-01" db="EMBL/GenBank/DDBJ databases">
        <title>Draft genome sequence of Maritalea porphyrae strain NBRC 107169.</title>
        <authorList>
            <person name="Sun Q."/>
            <person name="Mori K."/>
        </authorList>
    </citation>
    <scope>NUCLEOTIDE SEQUENCE</scope>
    <source>
        <strain evidence="3">NBRC 107169</strain>
    </source>
</reference>
<dbReference type="EMBL" id="BSNI01000002">
    <property type="protein sequence ID" value="GLQ16719.1"/>
    <property type="molecule type" value="Genomic_DNA"/>
</dbReference>
<evidence type="ECO:0000313" key="4">
    <source>
        <dbReference type="Proteomes" id="UP001161405"/>
    </source>
</evidence>
<feature type="region of interest" description="Disordered" evidence="1">
    <location>
        <begin position="393"/>
        <end position="412"/>
    </location>
</feature>
<dbReference type="RefSeq" id="WP_284362428.1">
    <property type="nucleotide sequence ID" value="NZ_BSNI01000002.1"/>
</dbReference>
<dbReference type="InterPro" id="IPR027417">
    <property type="entry name" value="P-loop_NTPase"/>
</dbReference>
<organism evidence="3 4">
    <name type="scientific">Maritalea porphyrae</name>
    <dbReference type="NCBI Taxonomy" id="880732"/>
    <lineage>
        <taxon>Bacteria</taxon>
        <taxon>Pseudomonadati</taxon>
        <taxon>Pseudomonadota</taxon>
        <taxon>Alphaproteobacteria</taxon>
        <taxon>Hyphomicrobiales</taxon>
        <taxon>Devosiaceae</taxon>
        <taxon>Maritalea</taxon>
    </lineage>
</organism>
<dbReference type="SUPFAM" id="SSF52540">
    <property type="entry name" value="P-loop containing nucleoside triphosphate hydrolases"/>
    <property type="match status" value="1"/>
</dbReference>
<reference evidence="3" key="1">
    <citation type="journal article" date="2014" name="Int. J. Syst. Evol. Microbiol.">
        <title>Complete genome of a new Firmicutes species belonging to the dominant human colonic microbiota ('Ruminococcus bicirculans') reveals two chromosomes and a selective capacity to utilize plant glucans.</title>
        <authorList>
            <consortium name="NISC Comparative Sequencing Program"/>
            <person name="Wegmann U."/>
            <person name="Louis P."/>
            <person name="Goesmann A."/>
            <person name="Henrissat B."/>
            <person name="Duncan S.H."/>
            <person name="Flint H.J."/>
        </authorList>
    </citation>
    <scope>NUCLEOTIDE SEQUENCE</scope>
    <source>
        <strain evidence="3">NBRC 107169</strain>
    </source>
</reference>
<dbReference type="Gene3D" id="3.40.50.300">
    <property type="entry name" value="P-loop containing nucleotide triphosphate hydrolases"/>
    <property type="match status" value="1"/>
</dbReference>
<comment type="caution">
    <text evidence="3">The sequence shown here is derived from an EMBL/GenBank/DDBJ whole genome shotgun (WGS) entry which is preliminary data.</text>
</comment>
<sequence length="412" mass="46808">MSKYKNLKTLVARLRDDLNNPTKSTSLVLIYAYNRTGKTRLSMEFKDTGKRKHKKMNPTGTPDTLYFNAFTEDLFVWENDFESDSERRLQLNEKSSFFDAMTELALDETIAQYLSRYADFSFDFTYKEVRQGSATISKPDYVSFSKGDESNIKVSRGEQNIFIWCIFMAICERMLDGHESYQGKKFLYIDDPISSLDDNNAISVACDLAKLLRRAATRTDGDGKPSPIKVIFSSHHALFFNVMCNELGRKIDDAPSVNHRRYFLHRPSGDGGYTLQATEDTPFFHHVATLAELQRAADPRKGTLYTFHFNALRSVMEKTASFFGHTSIAFCLKALDNEEDRALFNRALNLLSHGAYAIHEPTEMGEDNKELFRRILREFVTRFEFALPGAVPAPSRTPAAAPAPVPEEAPAQ</sequence>
<gene>
    <name evidence="3" type="ORF">GCM10007879_09680</name>
</gene>
<dbReference type="Proteomes" id="UP001161405">
    <property type="component" value="Unassembled WGS sequence"/>
</dbReference>